<dbReference type="Proteomes" id="UP001589700">
    <property type="component" value="Unassembled WGS sequence"/>
</dbReference>
<reference evidence="2 3" key="1">
    <citation type="submission" date="2024-09" db="EMBL/GenBank/DDBJ databases">
        <authorList>
            <person name="Sun Q."/>
            <person name="Mori K."/>
        </authorList>
    </citation>
    <scope>NUCLEOTIDE SEQUENCE [LARGE SCALE GENOMIC DNA]</scope>
    <source>
        <strain evidence="2 3">CCM 7659</strain>
    </source>
</reference>
<comment type="caution">
    <text evidence="2">The sequence shown here is derived from an EMBL/GenBank/DDBJ whole genome shotgun (WGS) entry which is preliminary data.</text>
</comment>
<organism evidence="2 3">
    <name type="scientific">Dietzia aerolata</name>
    <dbReference type="NCBI Taxonomy" id="595984"/>
    <lineage>
        <taxon>Bacteria</taxon>
        <taxon>Bacillati</taxon>
        <taxon>Actinomycetota</taxon>
        <taxon>Actinomycetes</taxon>
        <taxon>Mycobacteriales</taxon>
        <taxon>Dietziaceae</taxon>
        <taxon>Dietzia</taxon>
    </lineage>
</organism>
<protein>
    <submittedName>
        <fullName evidence="2">DUF2017 domain-containing protein</fullName>
    </submittedName>
</protein>
<evidence type="ECO:0000256" key="1">
    <source>
        <dbReference type="SAM" id="MobiDB-lite"/>
    </source>
</evidence>
<proteinExistence type="predicted"/>
<keyword evidence="3" id="KW-1185">Reference proteome</keyword>
<sequence>MKAWQRKSSLGGPRIKSVMESHEVQILHALVSNVVDMLEQRRDSAPRDELAELTGMRSGHSSLPDQAPLARLLPDFHRPEKADGAAGADEWSGHKSSDAEAVARAHNSGMRMIHEPEIIDAKLATAAVLLRSLPSRGGNVSLTLDQAQAWMGCLNDVRLGLGAVLLDAGEVDGEPATDIPEFVPEDDPRSAQLDVYHWLTFMQDSLCTALTGE</sequence>
<dbReference type="InterPro" id="IPR018561">
    <property type="entry name" value="AosR"/>
</dbReference>
<evidence type="ECO:0000313" key="2">
    <source>
        <dbReference type="EMBL" id="MFB9258453.1"/>
    </source>
</evidence>
<gene>
    <name evidence="2" type="ORF">ACFFVD_01390</name>
</gene>
<accession>A0ABV5JMV4</accession>
<name>A0ABV5JMV4_9ACTN</name>
<dbReference type="RefSeq" id="WP_182632619.1">
    <property type="nucleotide sequence ID" value="NZ_JAALDM010000165.1"/>
</dbReference>
<feature type="compositionally biased region" description="Basic and acidic residues" evidence="1">
    <location>
        <begin position="91"/>
        <end position="100"/>
    </location>
</feature>
<dbReference type="Pfam" id="PF09438">
    <property type="entry name" value="DUF2017"/>
    <property type="match status" value="1"/>
</dbReference>
<evidence type="ECO:0000313" key="3">
    <source>
        <dbReference type="Proteomes" id="UP001589700"/>
    </source>
</evidence>
<dbReference type="EMBL" id="JBHMDY010000001">
    <property type="protein sequence ID" value="MFB9258453.1"/>
    <property type="molecule type" value="Genomic_DNA"/>
</dbReference>
<feature type="region of interest" description="Disordered" evidence="1">
    <location>
        <begin position="79"/>
        <end position="100"/>
    </location>
</feature>